<accession>A0ABN2ECR1</accession>
<keyword evidence="1" id="KW-0812">Transmembrane</keyword>
<gene>
    <name evidence="2" type="ORF">GCM10009742_60080</name>
</gene>
<dbReference type="Proteomes" id="UP001500190">
    <property type="component" value="Unassembled WGS sequence"/>
</dbReference>
<dbReference type="RefSeq" id="WP_344197387.1">
    <property type="nucleotide sequence ID" value="NZ_BAAAND010000009.1"/>
</dbReference>
<evidence type="ECO:0000313" key="3">
    <source>
        <dbReference type="Proteomes" id="UP001500190"/>
    </source>
</evidence>
<evidence type="ECO:0000256" key="1">
    <source>
        <dbReference type="SAM" id="Phobius"/>
    </source>
</evidence>
<feature type="transmembrane region" description="Helical" evidence="1">
    <location>
        <begin position="15"/>
        <end position="34"/>
    </location>
</feature>
<organism evidence="2 3">
    <name type="scientific">Kribbella karoonensis</name>
    <dbReference type="NCBI Taxonomy" id="324851"/>
    <lineage>
        <taxon>Bacteria</taxon>
        <taxon>Bacillati</taxon>
        <taxon>Actinomycetota</taxon>
        <taxon>Actinomycetes</taxon>
        <taxon>Propionibacteriales</taxon>
        <taxon>Kribbellaceae</taxon>
        <taxon>Kribbella</taxon>
    </lineage>
</organism>
<keyword evidence="3" id="KW-1185">Reference proteome</keyword>
<dbReference type="EMBL" id="BAAAND010000009">
    <property type="protein sequence ID" value="GAA1603578.1"/>
    <property type="molecule type" value="Genomic_DNA"/>
</dbReference>
<name>A0ABN2ECR1_9ACTN</name>
<keyword evidence="1" id="KW-0472">Membrane</keyword>
<comment type="caution">
    <text evidence="2">The sequence shown here is derived from an EMBL/GenBank/DDBJ whole genome shotgun (WGS) entry which is preliminary data.</text>
</comment>
<protein>
    <submittedName>
        <fullName evidence="2">Uncharacterized protein</fullName>
    </submittedName>
</protein>
<keyword evidence="1" id="KW-1133">Transmembrane helix</keyword>
<reference evidence="2 3" key="1">
    <citation type="journal article" date="2019" name="Int. J. Syst. Evol. Microbiol.">
        <title>The Global Catalogue of Microorganisms (GCM) 10K type strain sequencing project: providing services to taxonomists for standard genome sequencing and annotation.</title>
        <authorList>
            <consortium name="The Broad Institute Genomics Platform"/>
            <consortium name="The Broad Institute Genome Sequencing Center for Infectious Disease"/>
            <person name="Wu L."/>
            <person name="Ma J."/>
        </authorList>
    </citation>
    <scope>NUCLEOTIDE SEQUENCE [LARGE SCALE GENOMIC DNA]</scope>
    <source>
        <strain evidence="2 3">JCM 14304</strain>
    </source>
</reference>
<feature type="transmembrane region" description="Helical" evidence="1">
    <location>
        <begin position="40"/>
        <end position="58"/>
    </location>
</feature>
<evidence type="ECO:0000313" key="2">
    <source>
        <dbReference type="EMBL" id="GAA1603578.1"/>
    </source>
</evidence>
<sequence length="193" mass="21141">MDTVAVYANRNFQRLYVAACALFALIGVLMFFGGHPVQGSFVFVVFVAGAVLQGSQLIRPKPLFELTPGGLRPTIGGVAPWQDIEDVGAGMLGRAGQVVGVRLSTYSGYLQSLQANPPTKNGRILSLTTRFVAQPAKDDPTLNRLQKERVALLTWSRNKTGGLDIYWPQRLLPETTLTQIRAYQAAVLNPRER</sequence>
<proteinExistence type="predicted"/>